<evidence type="ECO:0000313" key="5">
    <source>
        <dbReference type="Proteomes" id="UP000178735"/>
    </source>
</evidence>
<feature type="region of interest" description="Disordered" evidence="2">
    <location>
        <begin position="163"/>
        <end position="183"/>
    </location>
</feature>
<keyword evidence="3" id="KW-0732">Signal</keyword>
<dbReference type="STRING" id="1817813.A2008_08550"/>
<dbReference type="InterPro" id="IPR011990">
    <property type="entry name" value="TPR-like_helical_dom_sf"/>
</dbReference>
<dbReference type="SUPFAM" id="SSF48452">
    <property type="entry name" value="TPR-like"/>
    <property type="match status" value="3"/>
</dbReference>
<dbReference type="Gene3D" id="1.25.40.10">
    <property type="entry name" value="Tetratricopeptide repeat domain"/>
    <property type="match status" value="4"/>
</dbReference>
<feature type="signal peptide" evidence="3">
    <location>
        <begin position="1"/>
        <end position="31"/>
    </location>
</feature>
<reference evidence="4 5" key="1">
    <citation type="journal article" date="2016" name="Nat. Commun.">
        <title>Thousands of microbial genomes shed light on interconnected biogeochemical processes in an aquifer system.</title>
        <authorList>
            <person name="Anantharaman K."/>
            <person name="Brown C.T."/>
            <person name="Hug L.A."/>
            <person name="Sharon I."/>
            <person name="Castelle C.J."/>
            <person name="Probst A.J."/>
            <person name="Thomas B.C."/>
            <person name="Singh A."/>
            <person name="Wilkins M.J."/>
            <person name="Karaoz U."/>
            <person name="Brodie E.L."/>
            <person name="Williams K.H."/>
            <person name="Hubbard S.S."/>
            <person name="Banfield J.F."/>
        </authorList>
    </citation>
    <scope>NUCLEOTIDE SEQUENCE [LARGE SCALE GENOMIC DNA]</scope>
</reference>
<name>A0A1F7WNY1_9BACT</name>
<feature type="repeat" description="TPR" evidence="1">
    <location>
        <begin position="313"/>
        <end position="346"/>
    </location>
</feature>
<organism evidence="4 5">
    <name type="scientific">Candidatus Wallbacteria bacterium GWC2_49_35</name>
    <dbReference type="NCBI Taxonomy" id="1817813"/>
    <lineage>
        <taxon>Bacteria</taxon>
        <taxon>Candidatus Walliibacteriota</taxon>
    </lineage>
</organism>
<accession>A0A1F7WNY1</accession>
<feature type="repeat" description="TPR" evidence="1">
    <location>
        <begin position="404"/>
        <end position="437"/>
    </location>
</feature>
<evidence type="ECO:0000256" key="3">
    <source>
        <dbReference type="SAM" id="SignalP"/>
    </source>
</evidence>
<evidence type="ECO:0000256" key="1">
    <source>
        <dbReference type="PROSITE-ProRule" id="PRU00339"/>
    </source>
</evidence>
<feature type="repeat" description="TPR" evidence="1">
    <location>
        <begin position="93"/>
        <end position="126"/>
    </location>
</feature>
<dbReference type="EMBL" id="MGFH01000156">
    <property type="protein sequence ID" value="OGM03818.1"/>
    <property type="molecule type" value="Genomic_DNA"/>
</dbReference>
<proteinExistence type="predicted"/>
<feature type="chain" id="PRO_5009533528" description="UDP-N-acetylglucosamine--peptide N-acetylglucosaminyltransferase SPINDLY" evidence="3">
    <location>
        <begin position="32"/>
        <end position="728"/>
    </location>
</feature>
<dbReference type="SMART" id="SM00028">
    <property type="entry name" value="TPR"/>
    <property type="match status" value="8"/>
</dbReference>
<dbReference type="PROSITE" id="PS50005">
    <property type="entry name" value="TPR"/>
    <property type="match status" value="5"/>
</dbReference>
<dbReference type="Pfam" id="PF13432">
    <property type="entry name" value="TPR_16"/>
    <property type="match status" value="1"/>
</dbReference>
<evidence type="ECO:0008006" key="6">
    <source>
        <dbReference type="Google" id="ProtNLM"/>
    </source>
</evidence>
<dbReference type="Proteomes" id="UP000178735">
    <property type="component" value="Unassembled WGS sequence"/>
</dbReference>
<gene>
    <name evidence="4" type="ORF">A2008_08550</name>
</gene>
<dbReference type="InterPro" id="IPR019734">
    <property type="entry name" value="TPR_rpt"/>
</dbReference>
<feature type="compositionally biased region" description="Acidic residues" evidence="2">
    <location>
        <begin position="170"/>
        <end position="180"/>
    </location>
</feature>
<dbReference type="PANTHER" id="PTHR12558">
    <property type="entry name" value="CELL DIVISION CYCLE 16,23,27"/>
    <property type="match status" value="1"/>
</dbReference>
<dbReference type="PANTHER" id="PTHR12558:SF13">
    <property type="entry name" value="CELL DIVISION CYCLE PROTEIN 27 HOMOLOG"/>
    <property type="match status" value="1"/>
</dbReference>
<evidence type="ECO:0000256" key="2">
    <source>
        <dbReference type="SAM" id="MobiDB-lite"/>
    </source>
</evidence>
<comment type="caution">
    <text evidence="4">The sequence shown here is derived from an EMBL/GenBank/DDBJ whole genome shotgun (WGS) entry which is preliminary data.</text>
</comment>
<dbReference type="AlphaFoldDB" id="A0A1F7WNY1"/>
<feature type="repeat" description="TPR" evidence="1">
    <location>
        <begin position="641"/>
        <end position="674"/>
    </location>
</feature>
<protein>
    <recommendedName>
        <fullName evidence="6">UDP-N-acetylglucosamine--peptide N-acetylglucosaminyltransferase SPINDLY</fullName>
    </recommendedName>
</protein>
<evidence type="ECO:0000313" key="4">
    <source>
        <dbReference type="EMBL" id="OGM03818.1"/>
    </source>
</evidence>
<keyword evidence="1" id="KW-0802">TPR repeat</keyword>
<dbReference type="Pfam" id="PF14559">
    <property type="entry name" value="TPR_19"/>
    <property type="match status" value="1"/>
</dbReference>
<feature type="repeat" description="TPR" evidence="1">
    <location>
        <begin position="675"/>
        <end position="708"/>
    </location>
</feature>
<sequence length="728" mass="80462">MDIMNRTIFGILNLLTLFFVLTCVSSASAFASETPAAAEGILAEITAAAPERRAAAYEKLGRYIAAKDLIAPEENAALEGVLNLLIESDIRDAGAHSAAGELCLKNGNLSKAYYHFEMAVMADPYNFHARRKMNEVRTALAPEAPRASVSNVPVPAGPIPLPLSSAAAPADEDDGEITADDGEKLSSTIKSNLPAAPVREIERGASETAGAQECKKTACYYITKKEYSRAEGFALKALEQEPADNEANYLMAYIKNKRKKNADAFSYLNMINPETLNDARLLHDAGMLLVRLKKNEEAVAFFTNGIACDRAYLENYISLAVHYTQIKDHESAAKYFKEAMSVEPKDLKLLYYYALACNKAGRYEEFIALADKLLQISPDGAYAKMIKRRLGLIPTDRLISGDNEKTLLNVAIEYFNSGEYGRAESKLKEIIRINPDSFDANLYLAKSAKNSGKTVEYAYYLSRLESVKPNIAIELELGRAFAALGLNILSREYYLKYVNRNSRDVAVRLEYAGMLKEKGAFVSARVMGESIIRNAKSAEEADAANLALAEINGGGEGDTDESGFNSVSAGAAENLYKLCLMLHENEMYNAVESIGDILSANKSPIDARVLEMYAVSLAALKKYNRAVDAYKLIISRDRANYNAYVQLGKVYLKRNNFVRAEEYFRAASIFRPGDAEILMLLGDSCYYQKNSDDAEIAYQEALERAPNAVVREEVKLKLEKIKFSRRAR</sequence>